<dbReference type="PROSITE" id="PS50158">
    <property type="entry name" value="ZF_CCHC"/>
    <property type="match status" value="1"/>
</dbReference>
<dbReference type="Proteomes" id="UP001165121">
    <property type="component" value="Unassembled WGS sequence"/>
</dbReference>
<feature type="domain" description="CCHC-type" evidence="3">
    <location>
        <begin position="137"/>
        <end position="150"/>
    </location>
</feature>
<protein>
    <submittedName>
        <fullName evidence="4">Unnamed protein product</fullName>
    </submittedName>
</protein>
<dbReference type="InterPro" id="IPR036875">
    <property type="entry name" value="Znf_CCHC_sf"/>
</dbReference>
<dbReference type="EMBL" id="BSXT01000115">
    <property type="protein sequence ID" value="GMF18004.1"/>
    <property type="molecule type" value="Genomic_DNA"/>
</dbReference>
<evidence type="ECO:0000313" key="5">
    <source>
        <dbReference type="Proteomes" id="UP001165121"/>
    </source>
</evidence>
<dbReference type="SUPFAM" id="SSF57756">
    <property type="entry name" value="Retrovirus zinc finger-like domains"/>
    <property type="match status" value="1"/>
</dbReference>
<gene>
    <name evidence="4" type="ORF">Pfra01_000143700</name>
</gene>
<reference evidence="4" key="1">
    <citation type="submission" date="2023-04" db="EMBL/GenBank/DDBJ databases">
        <title>Phytophthora fragariaefolia NBRC 109709.</title>
        <authorList>
            <person name="Ichikawa N."/>
            <person name="Sato H."/>
            <person name="Tonouchi N."/>
        </authorList>
    </citation>
    <scope>NUCLEOTIDE SEQUENCE</scope>
    <source>
        <strain evidence="4">NBRC 109709</strain>
    </source>
</reference>
<feature type="region of interest" description="Disordered" evidence="2">
    <location>
        <begin position="155"/>
        <end position="188"/>
    </location>
</feature>
<keyword evidence="5" id="KW-1185">Reference proteome</keyword>
<feature type="compositionally biased region" description="Basic and acidic residues" evidence="2">
    <location>
        <begin position="114"/>
        <end position="124"/>
    </location>
</feature>
<comment type="caution">
    <text evidence="4">The sequence shown here is derived from an EMBL/GenBank/DDBJ whole genome shotgun (WGS) entry which is preliminary data.</text>
</comment>
<dbReference type="AlphaFoldDB" id="A0A9W6WUC9"/>
<evidence type="ECO:0000256" key="1">
    <source>
        <dbReference type="PROSITE-ProRule" id="PRU00047"/>
    </source>
</evidence>
<evidence type="ECO:0000259" key="3">
    <source>
        <dbReference type="PROSITE" id="PS50158"/>
    </source>
</evidence>
<proteinExistence type="predicted"/>
<dbReference type="GO" id="GO:0008270">
    <property type="term" value="F:zinc ion binding"/>
    <property type="evidence" value="ECO:0007669"/>
    <property type="project" value="UniProtKB-KW"/>
</dbReference>
<dbReference type="InterPro" id="IPR001878">
    <property type="entry name" value="Znf_CCHC"/>
</dbReference>
<organism evidence="4 5">
    <name type="scientific">Phytophthora fragariaefolia</name>
    <dbReference type="NCBI Taxonomy" id="1490495"/>
    <lineage>
        <taxon>Eukaryota</taxon>
        <taxon>Sar</taxon>
        <taxon>Stramenopiles</taxon>
        <taxon>Oomycota</taxon>
        <taxon>Peronosporomycetes</taxon>
        <taxon>Peronosporales</taxon>
        <taxon>Peronosporaceae</taxon>
        <taxon>Phytophthora</taxon>
    </lineage>
</organism>
<feature type="compositionally biased region" description="Polar residues" evidence="2">
    <location>
        <begin position="127"/>
        <end position="138"/>
    </location>
</feature>
<evidence type="ECO:0000256" key="2">
    <source>
        <dbReference type="SAM" id="MobiDB-lite"/>
    </source>
</evidence>
<sequence length="526" mass="58900">MESLRRQLLHHGNRVSDDDYGETLLGHVARTHRDVVRQFSKHYVVRRDGGAEHPMPAATHVVNALRAKSALDEKIGVEEQKPAGVAACGKKAAQQKQQRENQGKRKRKRGGGGGKKEGKQDSKRSGKNNGKGDTQTCLNCGEVGHVRVNCLYRDSSDEEKDNTGFATSDRKRWQNQSDGDKSKKKKMEAVGCISREALTVSSVSDSRGGDEQVDNVRLTVRNNKQPHQDVSLRIDSVLYKPSAPDNLLSLGLLEKAGWNFKTGFADSQRVAWLSNGRLQLLLLKPRGRYSLQNAVRAVYYFPSLHQHSQLVDGADGAECTGARHRGSNVDVVGNAESVAAEFGHGDADALVRLLRRKEDATDVVFTRLKWLLAQGGKIEVFNADQDREFINNKMTIFLTTRGSEYTGTNGRRRHEEPHFWWRREWVAVRLTPLLLLTKREDDLEQKMAVPIALEDHQTLMREVANALSDNGIDEDNAKERKTAESFRRSTRVRLPNPIYRDFEVDLPASLGIEAVNALMEPQTVQG</sequence>
<keyword evidence="1" id="KW-0863">Zinc-finger</keyword>
<accession>A0A9W6WUC9</accession>
<evidence type="ECO:0000313" key="4">
    <source>
        <dbReference type="EMBL" id="GMF18004.1"/>
    </source>
</evidence>
<name>A0A9W6WUC9_9STRA</name>
<keyword evidence="1" id="KW-0862">Zinc</keyword>
<feature type="region of interest" description="Disordered" evidence="2">
    <location>
        <begin position="82"/>
        <end position="138"/>
    </location>
</feature>
<dbReference type="GO" id="GO:0003676">
    <property type="term" value="F:nucleic acid binding"/>
    <property type="evidence" value="ECO:0007669"/>
    <property type="project" value="InterPro"/>
</dbReference>
<keyword evidence="1" id="KW-0479">Metal-binding</keyword>